<feature type="signal peptide" evidence="1">
    <location>
        <begin position="1"/>
        <end position="20"/>
    </location>
</feature>
<dbReference type="Proteomes" id="UP000256964">
    <property type="component" value="Unassembled WGS sequence"/>
</dbReference>
<gene>
    <name evidence="2" type="ORF">OH76DRAFT_1558969</name>
</gene>
<feature type="chain" id="PRO_5016993021" description="Cysteine-rich protein" evidence="1">
    <location>
        <begin position="21"/>
        <end position="84"/>
    </location>
</feature>
<name>A0A371CZG8_9APHY</name>
<protein>
    <recommendedName>
        <fullName evidence="4">Cysteine-rich protein</fullName>
    </recommendedName>
</protein>
<dbReference type="STRING" id="139420.A0A371CZG8"/>
<sequence>MRFALVAALVALVAVQTAEAGPLAYGLCQSGCNALAVACYGAAGAVFGTVTAGVGVAPAIIGCNAALGTCTAACAATALIAPTP</sequence>
<keyword evidence="1" id="KW-0732">Signal</keyword>
<dbReference type="EMBL" id="KZ857435">
    <property type="protein sequence ID" value="RDX45665.1"/>
    <property type="molecule type" value="Genomic_DNA"/>
</dbReference>
<reference evidence="2 3" key="1">
    <citation type="journal article" date="2018" name="Biotechnol. Biofuels">
        <title>Integrative visual omics of the white-rot fungus Polyporus brumalis exposes the biotechnological potential of its oxidative enzymes for delignifying raw plant biomass.</title>
        <authorList>
            <person name="Miyauchi S."/>
            <person name="Rancon A."/>
            <person name="Drula E."/>
            <person name="Hage H."/>
            <person name="Chaduli D."/>
            <person name="Favel A."/>
            <person name="Grisel S."/>
            <person name="Henrissat B."/>
            <person name="Herpoel-Gimbert I."/>
            <person name="Ruiz-Duenas F.J."/>
            <person name="Chevret D."/>
            <person name="Hainaut M."/>
            <person name="Lin J."/>
            <person name="Wang M."/>
            <person name="Pangilinan J."/>
            <person name="Lipzen A."/>
            <person name="Lesage-Meessen L."/>
            <person name="Navarro D."/>
            <person name="Riley R."/>
            <person name="Grigoriev I.V."/>
            <person name="Zhou S."/>
            <person name="Raouche S."/>
            <person name="Rosso M.N."/>
        </authorList>
    </citation>
    <scope>NUCLEOTIDE SEQUENCE [LARGE SCALE GENOMIC DNA]</scope>
    <source>
        <strain evidence="2 3">BRFM 1820</strain>
    </source>
</reference>
<organism evidence="2 3">
    <name type="scientific">Lentinus brumalis</name>
    <dbReference type="NCBI Taxonomy" id="2498619"/>
    <lineage>
        <taxon>Eukaryota</taxon>
        <taxon>Fungi</taxon>
        <taxon>Dikarya</taxon>
        <taxon>Basidiomycota</taxon>
        <taxon>Agaricomycotina</taxon>
        <taxon>Agaricomycetes</taxon>
        <taxon>Polyporales</taxon>
        <taxon>Polyporaceae</taxon>
        <taxon>Lentinus</taxon>
    </lineage>
</organism>
<evidence type="ECO:0000313" key="2">
    <source>
        <dbReference type="EMBL" id="RDX45665.1"/>
    </source>
</evidence>
<accession>A0A371CZG8</accession>
<dbReference type="AlphaFoldDB" id="A0A371CZG8"/>
<evidence type="ECO:0000313" key="3">
    <source>
        <dbReference type="Proteomes" id="UP000256964"/>
    </source>
</evidence>
<proteinExistence type="predicted"/>
<evidence type="ECO:0000256" key="1">
    <source>
        <dbReference type="SAM" id="SignalP"/>
    </source>
</evidence>
<keyword evidence="3" id="KW-1185">Reference proteome</keyword>
<dbReference type="PANTHER" id="PTHR37475">
    <property type="entry name" value="ZYGOTE-SPECIFIC CLASS V COPY B GENE PROTEIN"/>
    <property type="match status" value="1"/>
</dbReference>
<evidence type="ECO:0008006" key="4">
    <source>
        <dbReference type="Google" id="ProtNLM"/>
    </source>
</evidence>
<dbReference type="PANTHER" id="PTHR37475:SF1">
    <property type="entry name" value="ZYGOTE-SPECIFIC PROTEIN"/>
    <property type="match status" value="1"/>
</dbReference>